<organism evidence="2 3">
    <name type="scientific">Caballeronia telluris</name>
    <dbReference type="NCBI Taxonomy" id="326475"/>
    <lineage>
        <taxon>Bacteria</taxon>
        <taxon>Pseudomonadati</taxon>
        <taxon>Pseudomonadota</taxon>
        <taxon>Betaproteobacteria</taxon>
        <taxon>Burkholderiales</taxon>
        <taxon>Burkholderiaceae</taxon>
        <taxon>Caballeronia</taxon>
    </lineage>
</organism>
<dbReference type="GO" id="GO:0009279">
    <property type="term" value="C:cell outer membrane"/>
    <property type="evidence" value="ECO:0007669"/>
    <property type="project" value="UniProtKB-SubCell"/>
</dbReference>
<dbReference type="SUPFAM" id="SSF56925">
    <property type="entry name" value="OMPA-like"/>
    <property type="match status" value="1"/>
</dbReference>
<dbReference type="Gene3D" id="2.40.160.20">
    <property type="match status" value="1"/>
</dbReference>
<dbReference type="EMBL" id="FCNZ02000014">
    <property type="protein sequence ID" value="SAL63409.1"/>
    <property type="molecule type" value="Genomic_DNA"/>
</dbReference>
<comment type="subcellular location">
    <subcellularLocation>
        <location evidence="1">Cell outer membrane</location>
    </subcellularLocation>
</comment>
<protein>
    <submittedName>
        <fullName evidence="2">Uncharacterized protein</fullName>
    </submittedName>
</protein>
<sequence>MTIGLGQPASNSLSFRDLIFPHATGARRTCRRLPAALGAMLLAASGALHAQEISLLGGVSRGIGEHTYSWAASYEEGLGEYFAASFTWINEGHVTGHHRDGQVIQGWARLPLANRRVVLSAGIGPYRYFDTSTEQDGGSYSDLHGWGIVYSLRAQYYFANRWIAQLQLNRIQVQRGPNTSAALIGVAYQLDAPSVPGPRDWAPGRSTRVTGNEVTAFLGQTIVNSNESQTSLAAALEYRRGLMKYLDWTLGYLHEGNSDLVRRDGLTTQLWATRAFFDDRMTLGLGAGAYFAVKQRSNTDVTGDNDTDDRFAGIISMSASYRFGQHWTTRVTWNRIVTRYNRDTDVIVAGVGYRF</sequence>
<evidence type="ECO:0000313" key="3">
    <source>
        <dbReference type="Proteomes" id="UP000054717"/>
    </source>
</evidence>
<name>A0A158J4X1_9BURK</name>
<gene>
    <name evidence="2" type="ORF">AWB66_03770</name>
</gene>
<dbReference type="Proteomes" id="UP000054717">
    <property type="component" value="Unassembled WGS sequence"/>
</dbReference>
<dbReference type="AlphaFoldDB" id="A0A158J4X1"/>
<proteinExistence type="predicted"/>
<evidence type="ECO:0000313" key="2">
    <source>
        <dbReference type="EMBL" id="SAL63409.1"/>
    </source>
</evidence>
<accession>A0A158J4X1</accession>
<keyword evidence="3" id="KW-1185">Reference proteome</keyword>
<reference evidence="2" key="1">
    <citation type="submission" date="2016-01" db="EMBL/GenBank/DDBJ databases">
        <authorList>
            <person name="Peeters Charlotte."/>
        </authorList>
    </citation>
    <scope>NUCLEOTIDE SEQUENCE</scope>
    <source>
        <strain evidence="2">LMG 22936</strain>
    </source>
</reference>
<evidence type="ECO:0000256" key="1">
    <source>
        <dbReference type="ARBA" id="ARBA00004442"/>
    </source>
</evidence>
<dbReference type="InterPro" id="IPR011250">
    <property type="entry name" value="OMP/PagP_B-barrel"/>
</dbReference>
<comment type="caution">
    <text evidence="2">The sequence shown here is derived from an EMBL/GenBank/DDBJ whole genome shotgun (WGS) entry which is preliminary data.</text>
</comment>